<protein>
    <submittedName>
        <fullName evidence="2">Uncharacterized protein</fullName>
    </submittedName>
</protein>
<evidence type="ECO:0000313" key="3">
    <source>
        <dbReference type="Proteomes" id="UP000034444"/>
    </source>
</evidence>
<evidence type="ECO:0000256" key="1">
    <source>
        <dbReference type="SAM" id="MobiDB-lite"/>
    </source>
</evidence>
<dbReference type="OrthoDB" id="9873538at2"/>
<dbReference type="RefSeq" id="WP_046551831.1">
    <property type="nucleotide sequence ID" value="NZ_CP011308.1"/>
</dbReference>
<proteinExistence type="predicted"/>
<gene>
    <name evidence="2" type="ORF">YH65_10515</name>
</gene>
<evidence type="ECO:0000313" key="2">
    <source>
        <dbReference type="EMBL" id="AKF25770.1"/>
    </source>
</evidence>
<dbReference type="KEGG" id="slh:YH65_10515"/>
<dbReference type="AlphaFoldDB" id="A0A7U4RRF3"/>
<dbReference type="EMBL" id="CP011308">
    <property type="protein sequence ID" value="AKF25770.1"/>
    <property type="molecule type" value="Genomic_DNA"/>
</dbReference>
<reference evidence="2 3" key="1">
    <citation type="submission" date="2015-04" db="EMBL/GenBank/DDBJ databases">
        <title>Complete genome sequence of Sulfurovum lithotrophicum ATCC BAA-797T.</title>
        <authorList>
            <person name="Ahn J."/>
            <person name="Park G."/>
            <person name="Jeon W."/>
            <person name="Jang Y."/>
            <person name="Jang M."/>
            <person name="Lee H."/>
            <person name="Lee H."/>
        </authorList>
    </citation>
    <scope>NUCLEOTIDE SEQUENCE [LARGE SCALE GENOMIC DNA]</scope>
    <source>
        <strain evidence="3">ATCC BAA-797 / 42BKT</strain>
    </source>
</reference>
<name>A0A7U4RRF3_9BACT</name>
<organism evidence="2 3">
    <name type="scientific">Sulfurovum lithotrophicum</name>
    <dbReference type="NCBI Taxonomy" id="206403"/>
    <lineage>
        <taxon>Bacteria</taxon>
        <taxon>Pseudomonadati</taxon>
        <taxon>Campylobacterota</taxon>
        <taxon>Epsilonproteobacteria</taxon>
        <taxon>Campylobacterales</taxon>
        <taxon>Sulfurovaceae</taxon>
        <taxon>Sulfurovum</taxon>
    </lineage>
</organism>
<dbReference type="PROSITE" id="PS51257">
    <property type="entry name" value="PROKAR_LIPOPROTEIN"/>
    <property type="match status" value="1"/>
</dbReference>
<accession>A0A7U4RRF3</accession>
<feature type="region of interest" description="Disordered" evidence="1">
    <location>
        <begin position="53"/>
        <end position="73"/>
    </location>
</feature>
<dbReference type="Proteomes" id="UP000034444">
    <property type="component" value="Chromosome"/>
</dbReference>
<sequence length="73" mass="8178">MRSITQLSLTLTALFLLTACGNESPERKIETFKNPVDTYMDSRVNAMDDAKAAVAESNRRNKEQEDAMKALVK</sequence>
<keyword evidence="3" id="KW-1185">Reference proteome</keyword>
<reference evidence="3" key="2">
    <citation type="journal article" date="2017" name="Stand. Genomic Sci.">
        <title>Complete genome sequence of the sulfur-oxidizing chemolithoautotrophic Sulfurovum lithotrophicum 42BKTT.</title>
        <authorList>
            <person name="Jeon W."/>
            <person name="Priscilla L."/>
            <person name="Park G."/>
            <person name="Lee H."/>
            <person name="Lee N."/>
            <person name="Lee D."/>
            <person name="Kwon H."/>
            <person name="Ahn I."/>
            <person name="Lee C."/>
            <person name="Lee H."/>
            <person name="Ahn J."/>
        </authorList>
    </citation>
    <scope>NUCLEOTIDE SEQUENCE [LARGE SCALE GENOMIC DNA]</scope>
    <source>
        <strain evidence="3">ATCC BAA-797 / 42BKT</strain>
    </source>
</reference>